<dbReference type="STRING" id="395961.Cyan7425_4502"/>
<dbReference type="PANTHER" id="PTHR13832:SF827">
    <property type="entry name" value="PROTEIN PHOSPHATASE 1L"/>
    <property type="match status" value="1"/>
</dbReference>
<dbReference type="HOGENOM" id="CLU_017255_0_0_3"/>
<proteinExistence type="predicted"/>
<dbReference type="SMART" id="SM00332">
    <property type="entry name" value="PP2Cc"/>
    <property type="match status" value="1"/>
</dbReference>
<dbReference type="PROSITE" id="PS51746">
    <property type="entry name" value="PPM_2"/>
    <property type="match status" value="1"/>
</dbReference>
<feature type="compositionally biased region" description="Pro residues" evidence="1">
    <location>
        <begin position="607"/>
        <end position="621"/>
    </location>
</feature>
<dbReference type="GO" id="GO:0004722">
    <property type="term" value="F:protein serine/threonine phosphatase activity"/>
    <property type="evidence" value="ECO:0007669"/>
    <property type="project" value="InterPro"/>
</dbReference>
<dbReference type="OrthoDB" id="495860at2"/>
<dbReference type="SUPFAM" id="SSF81606">
    <property type="entry name" value="PP2C-like"/>
    <property type="match status" value="1"/>
</dbReference>
<name>B8HK62_CYAP4</name>
<gene>
    <name evidence="3" type="ordered locus">Cyan7425_4502</name>
</gene>
<dbReference type="InterPro" id="IPR036457">
    <property type="entry name" value="PPM-type-like_dom_sf"/>
</dbReference>
<dbReference type="PANTHER" id="PTHR13832">
    <property type="entry name" value="PROTEIN PHOSPHATASE 2C"/>
    <property type="match status" value="1"/>
</dbReference>
<accession>B8HK62</accession>
<dbReference type="EMBL" id="CP001344">
    <property type="protein sequence ID" value="ACL46812.1"/>
    <property type="molecule type" value="Genomic_DNA"/>
</dbReference>
<dbReference type="Gene3D" id="3.60.40.10">
    <property type="entry name" value="PPM-type phosphatase domain"/>
    <property type="match status" value="1"/>
</dbReference>
<dbReference type="Pfam" id="PF13672">
    <property type="entry name" value="PP2C_2"/>
    <property type="match status" value="1"/>
</dbReference>
<evidence type="ECO:0000313" key="3">
    <source>
        <dbReference type="EMBL" id="ACL46812.1"/>
    </source>
</evidence>
<sequence length="753" mass="82602">MQNAQINLHCPSCGHANLEVDRFCQQCQTPLLKRYLWAVGISPSPSVELLGNRFAFKTGQIWLDTYPSLTCPYVLDLPAQAQPYLRLFSYRLHIPQIFTIVSPPPPCSEILLLERPPLAQVDWGDHDQDSVVTAPYVPALPFLQAWGEAGLIRQLNWLWQVVQLWQPLQLEGVTSSLLQPELLRVEGPILRLLQLAWDGSEPPGLSQLGQLWLRWLPDAHFFLKPHLAELGDKLLTRAIQTPEEVLQTLEHWLAIATSGREPELPVLNYQISLATLSDQGMSRKRNEDACYPPSGSVTAPAPEGLTIVCDGVGGHAGGDVAANLAISVLESHRESISAPGLNSDDVVSVLENAIFEANDRISERNDTENRQERQRMGTTLVLAWGQRHQVYIAHVGDSRAYWITRHGCYQVTLDDDVASREVRLGYALYQDALDHPLSGSLIQALGMGDSRHLSPTVQRFILDEDCVFLLCSDGLSDYDRVEECWQTEILPLLSGGTDLPQACQRLIELANLKNGHDNVTVGLMHCQISLGGTPEGSYPLAPTLTERATLQITPEPPPPKPNRFSWKHFPLLGLLLLLLGWLLYGQPQQYWDLLIALLPQQLRPQAQPDPPPAVSPPPSPVMPSAAVAPPSPPPTGSPSPSVAVSPAVDTVFEVSEVITFWSKPIAQPGQGQPLKVGSIVQMQPTPAPPTGWISLKVCSAAPGNSTQMTTSASKLPLGQTGWIQAEQQVHLRSLPSTAVSNCQEDNKNQGDSN</sequence>
<dbReference type="eggNOG" id="COG0631">
    <property type="taxonomic scope" value="Bacteria"/>
</dbReference>
<feature type="domain" description="PPM-type phosphatase" evidence="2">
    <location>
        <begin position="272"/>
        <end position="526"/>
    </location>
</feature>
<organism evidence="3">
    <name type="scientific">Cyanothece sp. (strain PCC 7425 / ATCC 29141)</name>
    <dbReference type="NCBI Taxonomy" id="395961"/>
    <lineage>
        <taxon>Bacteria</taxon>
        <taxon>Bacillati</taxon>
        <taxon>Cyanobacteriota</taxon>
        <taxon>Cyanophyceae</taxon>
        <taxon>Gomontiellales</taxon>
        <taxon>Cyanothecaceae</taxon>
        <taxon>Cyanothece</taxon>
    </lineage>
</organism>
<dbReference type="SMART" id="SM00331">
    <property type="entry name" value="PP2C_SIG"/>
    <property type="match status" value="1"/>
</dbReference>
<dbReference type="InterPro" id="IPR001932">
    <property type="entry name" value="PPM-type_phosphatase-like_dom"/>
</dbReference>
<evidence type="ECO:0000256" key="1">
    <source>
        <dbReference type="SAM" id="MobiDB-lite"/>
    </source>
</evidence>
<reference evidence="3" key="1">
    <citation type="submission" date="2009-01" db="EMBL/GenBank/DDBJ databases">
        <title>Complete sequence of chromosome Cyanothece sp. PCC 7425.</title>
        <authorList>
            <consortium name="US DOE Joint Genome Institute"/>
            <person name="Lucas S."/>
            <person name="Copeland A."/>
            <person name="Lapidus A."/>
            <person name="Glavina del Rio T."/>
            <person name="Dalin E."/>
            <person name="Tice H."/>
            <person name="Bruce D."/>
            <person name="Goodwin L."/>
            <person name="Pitluck S."/>
            <person name="Sims D."/>
            <person name="Meineke L."/>
            <person name="Brettin T."/>
            <person name="Detter J.C."/>
            <person name="Han C."/>
            <person name="Larimer F."/>
            <person name="Land M."/>
            <person name="Hauser L."/>
            <person name="Kyrpides N."/>
            <person name="Ovchinnikova G."/>
            <person name="Liberton M."/>
            <person name="Stoeckel J."/>
            <person name="Banerjee A."/>
            <person name="Singh A."/>
            <person name="Page L."/>
            <person name="Sato H."/>
            <person name="Zhao L."/>
            <person name="Sherman L."/>
            <person name="Pakrasi H."/>
            <person name="Richardson P."/>
        </authorList>
    </citation>
    <scope>NUCLEOTIDE SEQUENCE</scope>
    <source>
        <strain evidence="3">PCC 7425</strain>
    </source>
</reference>
<protein>
    <submittedName>
        <fullName evidence="3">Protein serine/threonine phosphatase</fullName>
    </submittedName>
</protein>
<dbReference type="KEGG" id="cyn:Cyan7425_4502"/>
<dbReference type="AlphaFoldDB" id="B8HK62"/>
<feature type="region of interest" description="Disordered" evidence="1">
    <location>
        <begin position="604"/>
        <end position="644"/>
    </location>
</feature>
<evidence type="ECO:0000259" key="2">
    <source>
        <dbReference type="PROSITE" id="PS51746"/>
    </source>
</evidence>
<dbReference type="CDD" id="cd00143">
    <property type="entry name" value="PP2Cc"/>
    <property type="match status" value="1"/>
</dbReference>
<dbReference type="InterPro" id="IPR015655">
    <property type="entry name" value="PP2C"/>
</dbReference>